<dbReference type="Pfam" id="PF00534">
    <property type="entry name" value="Glycos_transf_1"/>
    <property type="match status" value="1"/>
</dbReference>
<sequence>MTFKYEPRFEEGLASREGDIVLPEGSSAINIYRDMRAPLTKDSHADWSRAEDEDTHGLTWSTSTNGDTTRIEYFDLSGRLVKHRELRDDEPLRTVLYRDGKPSVQREYEDTGACGRELSLDPVTGNVSEERYFTPDGICYVTRHLDPESGRQLGVYCHDPSTGRSTRYAHNIPWHAAWLTKILEESQPRPLAIAQHPTAMRKLLDTDPKLSSRLFLAHVNQFQPPYTLGSPIREDYVKPFERVSEMPVVLALTAKQAADYRATFGAENCDPIVIPNVIRDRRSSTSIRKVRGRVGVVCRLHAEQKRVDDLLRAWVQVVAAVPAAHLEIGGDGGARRSLEQLASELGLQESVTFHGWVPDGADLMASCILTASAARWEGLPLSIGESLAAETPVVAYDINYGPSDLIRDGRDGLLVPDGDVDRLAHGIIKLLKHPRSAAKMGRSASRRMAEEYSMEAIAPKWKAAFEVADRRS</sequence>
<feature type="region of interest" description="Disordered" evidence="2">
    <location>
        <begin position="42"/>
        <end position="61"/>
    </location>
</feature>
<proteinExistence type="predicted"/>
<feature type="domain" description="Glycosyl transferase family 1" evidence="3">
    <location>
        <begin position="294"/>
        <end position="445"/>
    </location>
</feature>
<keyword evidence="1 4" id="KW-0808">Transferase</keyword>
<dbReference type="Gene3D" id="3.40.50.2000">
    <property type="entry name" value="Glycogen Phosphorylase B"/>
    <property type="match status" value="2"/>
</dbReference>
<evidence type="ECO:0000256" key="1">
    <source>
        <dbReference type="ARBA" id="ARBA00022679"/>
    </source>
</evidence>
<keyword evidence="4" id="KW-0328">Glycosyltransferase</keyword>
<evidence type="ECO:0000313" key="5">
    <source>
        <dbReference type="Proteomes" id="UP001055868"/>
    </source>
</evidence>
<evidence type="ECO:0000313" key="4">
    <source>
        <dbReference type="EMBL" id="UQN28063.1"/>
    </source>
</evidence>
<dbReference type="SUPFAM" id="SSF53756">
    <property type="entry name" value="UDP-Glycosyltransferase/glycogen phosphorylase"/>
    <property type="match status" value="1"/>
</dbReference>
<dbReference type="GO" id="GO:0016757">
    <property type="term" value="F:glycosyltransferase activity"/>
    <property type="evidence" value="ECO:0007669"/>
    <property type="project" value="UniProtKB-KW"/>
</dbReference>
<protein>
    <submittedName>
        <fullName evidence="4">Glycosyltransferase</fullName>
        <ecNumber evidence="4">2.4.-.-</ecNumber>
    </submittedName>
</protein>
<dbReference type="RefSeq" id="WP_249477017.1">
    <property type="nucleotide sequence ID" value="NZ_CP097218.1"/>
</dbReference>
<dbReference type="Proteomes" id="UP001055868">
    <property type="component" value="Chromosome"/>
</dbReference>
<dbReference type="InterPro" id="IPR001296">
    <property type="entry name" value="Glyco_trans_1"/>
</dbReference>
<dbReference type="EMBL" id="CP097218">
    <property type="protein sequence ID" value="UQN28063.1"/>
    <property type="molecule type" value="Genomic_DNA"/>
</dbReference>
<dbReference type="PANTHER" id="PTHR12526">
    <property type="entry name" value="GLYCOSYLTRANSFERASE"/>
    <property type="match status" value="1"/>
</dbReference>
<reference evidence="4" key="1">
    <citation type="submission" date="2022-05" db="EMBL/GenBank/DDBJ databases">
        <title>Genomic analysis of Brachybacterium sp. CBA3104.</title>
        <authorList>
            <person name="Roh S.W."/>
            <person name="Kim Y.B."/>
            <person name="Kim Y."/>
        </authorList>
    </citation>
    <scope>NUCLEOTIDE SEQUENCE</scope>
    <source>
        <strain evidence="4">CBA3104</strain>
    </source>
</reference>
<accession>A0ABY4N0J7</accession>
<name>A0ABY4N0J7_9MICO</name>
<evidence type="ECO:0000259" key="3">
    <source>
        <dbReference type="Pfam" id="PF00534"/>
    </source>
</evidence>
<keyword evidence="5" id="KW-1185">Reference proteome</keyword>
<evidence type="ECO:0000256" key="2">
    <source>
        <dbReference type="SAM" id="MobiDB-lite"/>
    </source>
</evidence>
<gene>
    <name evidence="4" type="ORF">M4486_10395</name>
</gene>
<organism evidence="4 5">
    <name type="scientific">Brachybacterium kimchii</name>
    <dbReference type="NCBI Taxonomy" id="2942909"/>
    <lineage>
        <taxon>Bacteria</taxon>
        <taxon>Bacillati</taxon>
        <taxon>Actinomycetota</taxon>
        <taxon>Actinomycetes</taxon>
        <taxon>Micrococcales</taxon>
        <taxon>Dermabacteraceae</taxon>
        <taxon>Brachybacterium</taxon>
    </lineage>
</organism>
<dbReference type="EC" id="2.4.-.-" evidence="4"/>